<protein>
    <submittedName>
        <fullName evidence="3">Uncharacterized protein</fullName>
    </submittedName>
</protein>
<feature type="region of interest" description="Disordered" evidence="1">
    <location>
        <begin position="354"/>
        <end position="416"/>
    </location>
</feature>
<dbReference type="PANTHER" id="PTHR42032">
    <property type="entry name" value="YALI0E30679P"/>
    <property type="match status" value="1"/>
</dbReference>
<feature type="compositionally biased region" description="Polar residues" evidence="1">
    <location>
        <begin position="354"/>
        <end position="374"/>
    </location>
</feature>
<evidence type="ECO:0000256" key="1">
    <source>
        <dbReference type="SAM" id="MobiDB-lite"/>
    </source>
</evidence>
<evidence type="ECO:0000313" key="3">
    <source>
        <dbReference type="EMBL" id="CEP17629.1"/>
    </source>
</evidence>
<gene>
    <name evidence="3" type="primary">PARPA_11927.1 scaffold 44722</name>
</gene>
<keyword evidence="2" id="KW-0472">Membrane</keyword>
<keyword evidence="2" id="KW-1133">Transmembrane helix</keyword>
<dbReference type="AlphaFoldDB" id="A0A0B7NRK8"/>
<feature type="region of interest" description="Disordered" evidence="1">
    <location>
        <begin position="1"/>
        <end position="50"/>
    </location>
</feature>
<dbReference type="STRING" id="35722.A0A0B7NRK8"/>
<name>A0A0B7NRK8_9FUNG</name>
<feature type="compositionally biased region" description="Polar residues" evidence="1">
    <location>
        <begin position="1"/>
        <end position="11"/>
    </location>
</feature>
<keyword evidence="4" id="KW-1185">Reference proteome</keyword>
<evidence type="ECO:0000256" key="2">
    <source>
        <dbReference type="SAM" id="Phobius"/>
    </source>
</evidence>
<proteinExistence type="predicted"/>
<feature type="transmembrane region" description="Helical" evidence="2">
    <location>
        <begin position="147"/>
        <end position="164"/>
    </location>
</feature>
<accession>A0A0B7NRK8</accession>
<feature type="compositionally biased region" description="Basic residues" evidence="1">
    <location>
        <begin position="377"/>
        <end position="392"/>
    </location>
</feature>
<dbReference type="Proteomes" id="UP000054107">
    <property type="component" value="Unassembled WGS sequence"/>
</dbReference>
<dbReference type="EMBL" id="LN733710">
    <property type="protein sequence ID" value="CEP17629.1"/>
    <property type="molecule type" value="Genomic_DNA"/>
</dbReference>
<dbReference type="OrthoDB" id="10263751at2759"/>
<organism evidence="3 4">
    <name type="scientific">Parasitella parasitica</name>
    <dbReference type="NCBI Taxonomy" id="35722"/>
    <lineage>
        <taxon>Eukaryota</taxon>
        <taxon>Fungi</taxon>
        <taxon>Fungi incertae sedis</taxon>
        <taxon>Mucoromycota</taxon>
        <taxon>Mucoromycotina</taxon>
        <taxon>Mucoromycetes</taxon>
        <taxon>Mucorales</taxon>
        <taxon>Mucorineae</taxon>
        <taxon>Mucoraceae</taxon>
        <taxon>Parasitella</taxon>
    </lineage>
</organism>
<keyword evidence="2" id="KW-0812">Transmembrane</keyword>
<feature type="transmembrane region" description="Helical" evidence="2">
    <location>
        <begin position="184"/>
        <end position="202"/>
    </location>
</feature>
<reference evidence="3 4" key="1">
    <citation type="submission" date="2014-09" db="EMBL/GenBank/DDBJ databases">
        <authorList>
            <person name="Ellenberger Sabrina"/>
        </authorList>
    </citation>
    <scope>NUCLEOTIDE SEQUENCE [LARGE SCALE GENOMIC DNA]</scope>
    <source>
        <strain evidence="3 4">CBS 412.66</strain>
    </source>
</reference>
<feature type="transmembrane region" description="Helical" evidence="2">
    <location>
        <begin position="58"/>
        <end position="80"/>
    </location>
</feature>
<evidence type="ECO:0000313" key="4">
    <source>
        <dbReference type="Proteomes" id="UP000054107"/>
    </source>
</evidence>
<feature type="transmembrane region" description="Helical" evidence="2">
    <location>
        <begin position="310"/>
        <end position="329"/>
    </location>
</feature>
<sequence length="416" mass="47632">MSLSENDQDNVFTRHFKDQAKSNRSHQQKGRQSVPSCSPARPFQSPRHHAKNDTFKNVSWPILLAVIPTLGAFFAVLYYVHKWMTVPWAYYESARSRRIVHQKSSTEKTNVGLLNIQKDEQEAFFKRMQQDCSKRKLMTAELRRHELAGLLLVVLSPVIAGYTLQYSRYLLSSVDRYISEFNVAIFILAASIKPLTHVITLLQQRTIFLQTEALNSDNQVQVLEKKLDLLEKDFYGLQRAFATKQDLGQVVAEDINPSLQQLATGLKRSEKRDLALRKWYEEQFAAINHKFRELDQYVYYHAEQKQRQQAHGVIVSLILLPFHISLWVIKRLRLWLPVHHNSSRNLLAAAAAATTSQSTNKSPVNPLPVSTSATRKPPLKHQHSTFPSRHHQMPTAMPDPTEASYSTEGSIAAFGH</sequence>
<dbReference type="PANTHER" id="PTHR42032:SF1">
    <property type="entry name" value="YALI0E30679P"/>
    <property type="match status" value="1"/>
</dbReference>